<reference evidence="3" key="1">
    <citation type="submission" date="2025-08" db="UniProtKB">
        <authorList>
            <consortium name="Ensembl"/>
        </authorList>
    </citation>
    <scope>IDENTIFICATION</scope>
</reference>
<dbReference type="Proteomes" id="UP001108240">
    <property type="component" value="Unplaced"/>
</dbReference>
<dbReference type="InterPro" id="IPR032567">
    <property type="entry name" value="RTL1-rel"/>
</dbReference>
<evidence type="ECO:0000313" key="4">
    <source>
        <dbReference type="Proteomes" id="UP001108240"/>
    </source>
</evidence>
<dbReference type="InterPro" id="IPR005162">
    <property type="entry name" value="Retrotrans_gag_dom"/>
</dbReference>
<evidence type="ECO:0000256" key="1">
    <source>
        <dbReference type="SAM" id="MobiDB-lite"/>
    </source>
</evidence>
<organism evidence="3 4">
    <name type="scientific">Cyprinus carpio carpio</name>
    <dbReference type="NCBI Taxonomy" id="630221"/>
    <lineage>
        <taxon>Eukaryota</taxon>
        <taxon>Metazoa</taxon>
        <taxon>Chordata</taxon>
        <taxon>Craniata</taxon>
        <taxon>Vertebrata</taxon>
        <taxon>Euteleostomi</taxon>
        <taxon>Actinopterygii</taxon>
        <taxon>Neopterygii</taxon>
        <taxon>Teleostei</taxon>
        <taxon>Ostariophysi</taxon>
        <taxon>Cypriniformes</taxon>
        <taxon>Cyprinidae</taxon>
        <taxon>Cyprininae</taxon>
        <taxon>Cyprinus</taxon>
    </lineage>
</organism>
<accession>A0A9J7XFC0</accession>
<protein>
    <recommendedName>
        <fullName evidence="2">Retrotransposon gag domain-containing protein</fullName>
    </recommendedName>
</protein>
<proteinExistence type="predicted"/>
<feature type="compositionally biased region" description="Basic and acidic residues" evidence="1">
    <location>
        <begin position="12"/>
        <end position="22"/>
    </location>
</feature>
<dbReference type="OMA" id="TENCKCD"/>
<sequence length="318" mass="35674">MEAASTNTLTDFMHHSVKRMDQQQESTSNTGRAVQALVAQVSELTQQIHQLTSPTVPIAPPALPVPRETPQDHFRPEPRLPVPENYSGEPAFCRTFLNKCSMHFALQPRTFATEESKVAFTLTLLSGKAALWGTAVWENQHPCCASFHALSEEMRRVFDRAAAGREAAHQLSDLRQGTSSVTDYSIEFRTLAAACQWNEAAQWDRFLHGLSDRVLKEIYLLELPPTLNGLIDLALRVDARINRLGRQSSPTRHTISPARGRSSRENAVGPIDDHEPMQVGRARLSRRERERRRSQGLCLYCGGSEHNIYSCPVKEPAR</sequence>
<evidence type="ECO:0000313" key="3">
    <source>
        <dbReference type="Ensembl" id="ENSCCRP00000106149.1"/>
    </source>
</evidence>
<name>A0A9J7XFC0_CYPCA</name>
<feature type="domain" description="Retrotransposon gag" evidence="2">
    <location>
        <begin position="122"/>
        <end position="211"/>
    </location>
</feature>
<dbReference type="Ensembl" id="ENSCCRT00000180435.1">
    <property type="protein sequence ID" value="ENSCCRP00000106149.1"/>
    <property type="gene ID" value="ENSCCRG00000059391.1"/>
</dbReference>
<feature type="region of interest" description="Disordered" evidence="1">
    <location>
        <begin position="1"/>
        <end position="27"/>
    </location>
</feature>
<feature type="compositionally biased region" description="Polar residues" evidence="1">
    <location>
        <begin position="1"/>
        <end position="10"/>
    </location>
</feature>
<dbReference type="GeneTree" id="ENSGT00950000183173"/>
<evidence type="ECO:0000259" key="2">
    <source>
        <dbReference type="Pfam" id="PF03732"/>
    </source>
</evidence>
<feature type="region of interest" description="Disordered" evidence="1">
    <location>
        <begin position="246"/>
        <end position="274"/>
    </location>
</feature>
<dbReference type="Pfam" id="PF03732">
    <property type="entry name" value="Retrotrans_gag"/>
    <property type="match status" value="1"/>
</dbReference>
<dbReference type="PANTHER" id="PTHR15503:SF36">
    <property type="entry name" value="RETROTRANSPOSON GAG-LIKE PROTEIN 5"/>
    <property type="match status" value="1"/>
</dbReference>
<dbReference type="AlphaFoldDB" id="A0A9J7XFC0"/>
<reference evidence="3" key="2">
    <citation type="submission" date="2025-09" db="UniProtKB">
        <authorList>
            <consortium name="Ensembl"/>
        </authorList>
    </citation>
    <scope>IDENTIFICATION</scope>
</reference>
<dbReference type="PANTHER" id="PTHR15503">
    <property type="entry name" value="LDOC1 RELATED"/>
    <property type="match status" value="1"/>
</dbReference>
<keyword evidence="4" id="KW-1185">Reference proteome</keyword>